<dbReference type="PANTHER" id="PTHR42711:SF5">
    <property type="entry name" value="ABC TRANSPORTER ATP-BINDING PROTEIN NATA"/>
    <property type="match status" value="1"/>
</dbReference>
<sequence>MIAAENLKKKFGRKEVLKEMNFFIEKGETVGVVGPNGAGKSTLLRILATLMKSSGGSVQIDGLDVRKEQKRIRQKIGYVPQEIAVYHELTTRENLRFFAKLAKGSSEERWMQRCEEWRLAEHLDKKVKHLSGGNQRKLNILIAMLHDPDLLILDEPTVGIDISAKQEIVNDLRQLGREGKTILYSSHDAQELETLCTSFLILKEGELLFYGSKQKVRQFGSVAQSENFAETLGEIVG</sequence>
<dbReference type="Pfam" id="PF00005">
    <property type="entry name" value="ABC_tran"/>
    <property type="match status" value="1"/>
</dbReference>
<dbReference type="InterPro" id="IPR050763">
    <property type="entry name" value="ABC_transporter_ATP-binding"/>
</dbReference>
<dbReference type="InterPro" id="IPR027417">
    <property type="entry name" value="P-loop_NTPase"/>
</dbReference>
<dbReference type="RefSeq" id="WP_066398653.1">
    <property type="nucleotide sequence ID" value="NZ_CP015378.1"/>
</dbReference>
<keyword evidence="2" id="KW-0813">Transport</keyword>
<dbReference type="GO" id="GO:0005524">
    <property type="term" value="F:ATP binding"/>
    <property type="evidence" value="ECO:0007669"/>
    <property type="project" value="UniProtKB-KW"/>
</dbReference>
<organism evidence="5 6">
    <name type="scientific">Fictibacillus phosphorivorans</name>
    <dbReference type="NCBI Taxonomy" id="1221500"/>
    <lineage>
        <taxon>Bacteria</taxon>
        <taxon>Bacillati</taxon>
        <taxon>Bacillota</taxon>
        <taxon>Bacilli</taxon>
        <taxon>Bacillales</taxon>
        <taxon>Fictibacillaceae</taxon>
        <taxon>Fictibacillus</taxon>
    </lineage>
</organism>
<comment type="similarity">
    <text evidence="1">Belongs to the ABC transporter superfamily.</text>
</comment>
<dbReference type="SUPFAM" id="SSF52540">
    <property type="entry name" value="P-loop containing nucleoside triphosphate hydrolases"/>
    <property type="match status" value="1"/>
</dbReference>
<evidence type="ECO:0000256" key="4">
    <source>
        <dbReference type="ARBA" id="ARBA00022840"/>
    </source>
</evidence>
<dbReference type="PROSITE" id="PS00211">
    <property type="entry name" value="ABC_TRANSPORTER_1"/>
    <property type="match status" value="1"/>
</dbReference>
<dbReference type="PROSITE" id="PS50893">
    <property type="entry name" value="ABC_TRANSPORTER_2"/>
    <property type="match status" value="1"/>
</dbReference>
<proteinExistence type="inferred from homology"/>
<keyword evidence="4" id="KW-0067">ATP-binding</keyword>
<reference evidence="5 6" key="1">
    <citation type="submission" date="2016-04" db="EMBL/GenBank/DDBJ databases">
        <title>Complete genome sequence of Fictibacillus phosphorivorans G25-29, a strain toxic to nematodes.</title>
        <authorList>
            <person name="Zheng Z."/>
        </authorList>
    </citation>
    <scope>NUCLEOTIDE SEQUENCE [LARGE SCALE GENOMIC DNA]</scope>
    <source>
        <strain evidence="5 6">G25-29</strain>
    </source>
</reference>
<keyword evidence="6" id="KW-1185">Reference proteome</keyword>
<gene>
    <name evidence="5" type="ORF">ABE65_019445</name>
</gene>
<dbReference type="GO" id="GO:0016887">
    <property type="term" value="F:ATP hydrolysis activity"/>
    <property type="evidence" value="ECO:0007669"/>
    <property type="project" value="InterPro"/>
</dbReference>
<evidence type="ECO:0000313" key="6">
    <source>
        <dbReference type="Proteomes" id="UP000076623"/>
    </source>
</evidence>
<dbReference type="PANTHER" id="PTHR42711">
    <property type="entry name" value="ABC TRANSPORTER ATP-BINDING PROTEIN"/>
    <property type="match status" value="1"/>
</dbReference>
<name>A0A160IR95_9BACL</name>
<dbReference type="Proteomes" id="UP000076623">
    <property type="component" value="Chromosome"/>
</dbReference>
<evidence type="ECO:0000256" key="3">
    <source>
        <dbReference type="ARBA" id="ARBA00022741"/>
    </source>
</evidence>
<evidence type="ECO:0000313" key="5">
    <source>
        <dbReference type="EMBL" id="ANC78856.1"/>
    </source>
</evidence>
<evidence type="ECO:0000256" key="1">
    <source>
        <dbReference type="ARBA" id="ARBA00005417"/>
    </source>
</evidence>
<dbReference type="InterPro" id="IPR003439">
    <property type="entry name" value="ABC_transporter-like_ATP-bd"/>
</dbReference>
<evidence type="ECO:0000256" key="2">
    <source>
        <dbReference type="ARBA" id="ARBA00022448"/>
    </source>
</evidence>
<dbReference type="CDD" id="cd03230">
    <property type="entry name" value="ABC_DR_subfamily_A"/>
    <property type="match status" value="1"/>
</dbReference>
<protein>
    <submittedName>
        <fullName evidence="5">Uncharacterized protein</fullName>
    </submittedName>
</protein>
<keyword evidence="3" id="KW-0547">Nucleotide-binding</keyword>
<dbReference type="SMART" id="SM00382">
    <property type="entry name" value="AAA"/>
    <property type="match status" value="1"/>
</dbReference>
<dbReference type="STRING" id="1221500.ABE65_019445"/>
<dbReference type="Gene3D" id="3.40.50.300">
    <property type="entry name" value="P-loop containing nucleotide triphosphate hydrolases"/>
    <property type="match status" value="1"/>
</dbReference>
<dbReference type="AlphaFoldDB" id="A0A160IR95"/>
<dbReference type="InterPro" id="IPR003593">
    <property type="entry name" value="AAA+_ATPase"/>
</dbReference>
<dbReference type="KEGG" id="fpn:ABE65_019445"/>
<dbReference type="OrthoDB" id="9804819at2"/>
<dbReference type="EMBL" id="CP015378">
    <property type="protein sequence ID" value="ANC78856.1"/>
    <property type="molecule type" value="Genomic_DNA"/>
</dbReference>
<accession>A0A160IR95</accession>
<dbReference type="InterPro" id="IPR017871">
    <property type="entry name" value="ABC_transporter-like_CS"/>
</dbReference>